<evidence type="ECO:0000313" key="2">
    <source>
        <dbReference type="EMBL" id="SSX27246.1"/>
    </source>
</evidence>
<dbReference type="VEuPathDB" id="VectorBase:CSON014299"/>
<feature type="domain" description="Coiled-coil protein 142 C-terminal" evidence="1">
    <location>
        <begin position="357"/>
        <end position="725"/>
    </location>
</feature>
<dbReference type="OMA" id="HANVCSN"/>
<sequence length="739" mass="84662">MSNKVNLTKWLPKQHNDRLRLFQESRGLVRNLRALGKKFATEINVDLPDYYEFERLLQQSRDCFAMLAKTQFRLNRLAVQAGDKGVQTRSPHKLMLAKKSIKLRLNLRKRHYQLTFIFYQMIRIMFNSPYNNDVVFDSALQLCSLYNDAVSCAMQFHASSGAQVCSRFFPPLLITPKKLDISQILQLVSKRRAEQCCLSLINCMLTTCKNELDPSDESECSSIEILRALTEHLKAPAVPKRRQSRALSVSFQGDQPLVNVEDEDEDDIDDMYFSAKYTSKVFDTMSKEAVTQATTAVSCLLAEPEENELLENLIIDEEIFIANVLMKCVKFCPSIFDGPSMNKEEMQKWVQKGSRGIWTHVGGTLEHVVLWWNTSPLACRPAGCAKYLREWLMLLAPEDAPEPILSTLKGLGETITVHVMESIWDKQFRLALVSSSLNLDYNFDNTEFATTHTNSGQNSVCGRLWSELFYSLVAIANSCDRNGTIASELPIVEQIPVLHRMDHSIHTVRIWCLTRCKQLCAEWNMKYFFMVQNDILLCWEQLRELRAPELVEPSLLEVQDTTCVALRAKVVEEIKENRDELKNTVNDCTDILAEICRITSMATLSLCFPATSIWQTEIKQHKANEYVSYYLNQLLLPVLEATQIFDTIGLVLKIMCEAWLDHIYAKKIKFSHIGAMNLLKDFDGVADWINDCDAVQDEQRDLLAKHEVLRMCEGVGKLLLRKPDEVISMETTPKRPEAF</sequence>
<dbReference type="Pfam" id="PF14923">
    <property type="entry name" value="CCDC142"/>
    <property type="match status" value="1"/>
</dbReference>
<dbReference type="AlphaFoldDB" id="A0A336MAF7"/>
<protein>
    <submittedName>
        <fullName evidence="2">CSON014299 protein</fullName>
    </submittedName>
</protein>
<dbReference type="PANTHER" id="PTHR21436">
    <property type="entry name" value="COILED-COIL DOMAIN-CONTAINING PROTEIN 142"/>
    <property type="match status" value="1"/>
</dbReference>
<name>A0A336MAF7_CULSO</name>
<dbReference type="InterPro" id="IPR026700">
    <property type="entry name" value="CCDC142"/>
</dbReference>
<gene>
    <name evidence="2" type="primary">CSON014299</name>
</gene>
<organism evidence="2">
    <name type="scientific">Culicoides sonorensis</name>
    <name type="common">Biting midge</name>
    <dbReference type="NCBI Taxonomy" id="179676"/>
    <lineage>
        <taxon>Eukaryota</taxon>
        <taxon>Metazoa</taxon>
        <taxon>Ecdysozoa</taxon>
        <taxon>Arthropoda</taxon>
        <taxon>Hexapoda</taxon>
        <taxon>Insecta</taxon>
        <taxon>Pterygota</taxon>
        <taxon>Neoptera</taxon>
        <taxon>Endopterygota</taxon>
        <taxon>Diptera</taxon>
        <taxon>Nematocera</taxon>
        <taxon>Chironomoidea</taxon>
        <taxon>Ceratopogonidae</taxon>
        <taxon>Ceratopogoninae</taxon>
        <taxon>Culicoides</taxon>
        <taxon>Monoculicoides</taxon>
    </lineage>
</organism>
<accession>A0A336MAF7</accession>
<dbReference type="PANTHER" id="PTHR21436:SF2">
    <property type="entry name" value="COILED-COIL DOMAIN-CONTAINING PROTEIN 142"/>
    <property type="match status" value="1"/>
</dbReference>
<proteinExistence type="predicted"/>
<dbReference type="InterPro" id="IPR055350">
    <property type="entry name" value="CCDC142_C"/>
</dbReference>
<reference evidence="2" key="1">
    <citation type="submission" date="2018-07" db="EMBL/GenBank/DDBJ databases">
        <authorList>
            <person name="Quirk P.G."/>
            <person name="Krulwich T.A."/>
        </authorList>
    </citation>
    <scope>NUCLEOTIDE SEQUENCE</scope>
</reference>
<evidence type="ECO:0000259" key="1">
    <source>
        <dbReference type="Pfam" id="PF14923"/>
    </source>
</evidence>
<dbReference type="EMBL" id="UFQT01000789">
    <property type="protein sequence ID" value="SSX27246.1"/>
    <property type="molecule type" value="Genomic_DNA"/>
</dbReference>